<dbReference type="AlphaFoldDB" id="A0A922LAA5"/>
<evidence type="ECO:0000313" key="3">
    <source>
        <dbReference type="EMBL" id="KAH9520930.1"/>
    </source>
</evidence>
<accession>A0A922LAA5</accession>
<feature type="compositionally biased region" description="Polar residues" evidence="1">
    <location>
        <begin position="819"/>
        <end position="837"/>
    </location>
</feature>
<feature type="domain" description="Inositol polyphosphate-related phosphatase" evidence="2">
    <location>
        <begin position="179"/>
        <end position="573"/>
    </location>
</feature>
<dbReference type="InterPro" id="IPR036691">
    <property type="entry name" value="Endo/exonu/phosph_ase_sf"/>
</dbReference>
<feature type="region of interest" description="Disordered" evidence="1">
    <location>
        <begin position="90"/>
        <end position="124"/>
    </location>
</feature>
<proteinExistence type="predicted"/>
<dbReference type="SMART" id="SM00128">
    <property type="entry name" value="IPPc"/>
    <property type="match status" value="1"/>
</dbReference>
<gene>
    <name evidence="3" type="primary">INPP5E</name>
    <name evidence="3" type="ORF">DERF_004608</name>
</gene>
<keyword evidence="4" id="KW-1185">Reference proteome</keyword>
<feature type="region of interest" description="Disordered" evidence="1">
    <location>
        <begin position="1"/>
        <end position="55"/>
    </location>
</feature>
<evidence type="ECO:0000313" key="4">
    <source>
        <dbReference type="Proteomes" id="UP000790347"/>
    </source>
</evidence>
<evidence type="ECO:0000259" key="2">
    <source>
        <dbReference type="SMART" id="SM00128"/>
    </source>
</evidence>
<dbReference type="Pfam" id="PF22669">
    <property type="entry name" value="Exo_endo_phos2"/>
    <property type="match status" value="3"/>
</dbReference>
<dbReference type="InterPro" id="IPR053321">
    <property type="entry name" value="IPP-5-Phosphatase_Type_IV"/>
</dbReference>
<feature type="compositionally biased region" description="Low complexity" evidence="1">
    <location>
        <begin position="440"/>
        <end position="462"/>
    </location>
</feature>
<feature type="compositionally biased region" description="Low complexity" evidence="1">
    <location>
        <begin position="483"/>
        <end position="497"/>
    </location>
</feature>
<dbReference type="PANTHER" id="PTHR47039">
    <property type="entry name" value="INOSITOL POLYPHOSPHATE 5-PHOSPHATASE E"/>
    <property type="match status" value="1"/>
</dbReference>
<dbReference type="SUPFAM" id="SSF56219">
    <property type="entry name" value="DNase I-like"/>
    <property type="match status" value="1"/>
</dbReference>
<dbReference type="InterPro" id="IPR000300">
    <property type="entry name" value="IPPc"/>
</dbReference>
<evidence type="ECO:0000256" key="1">
    <source>
        <dbReference type="SAM" id="MobiDB-lite"/>
    </source>
</evidence>
<dbReference type="GO" id="GO:0046856">
    <property type="term" value="P:phosphatidylinositol dephosphorylation"/>
    <property type="evidence" value="ECO:0007669"/>
    <property type="project" value="InterPro"/>
</dbReference>
<feature type="region of interest" description="Disordered" evidence="1">
    <location>
        <begin position="789"/>
        <end position="849"/>
    </location>
</feature>
<comment type="caution">
    <text evidence="3">The sequence shown here is derived from an EMBL/GenBank/DDBJ whole genome shotgun (WGS) entry which is preliminary data.</text>
</comment>
<feature type="compositionally biased region" description="Low complexity" evidence="1">
    <location>
        <begin position="605"/>
        <end position="625"/>
    </location>
</feature>
<protein>
    <submittedName>
        <fullName evidence="3">Inositol polyphosphate 5-phosphatase</fullName>
    </submittedName>
</protein>
<sequence>MEKTATNSSSSSSSSSLDDISSSSNSSNQTIFSNHNNDQQQQQQKQCSNNCINNDNQPIDISGRLINGHNNDDDDDQLLQPESLANITTTTTKTKCLSPKTAKKSSTSSSSSSSPSSSSDSSSLSITSSILSMNKQQQKVLPPVTYDQIQRNRFIYHDSNIFCESFFSQNELERFFPDHKIRLSIITWNMGSKPPNDYNQSLQELLHLKPFQPLQYGQLNLPEMFVIGLQETPNSEMIVNSLKVGIQSSLGPNYCLLRWSSVGVLHCSIWIRRELLWSCTTVDMVPVHMRPMAANRIRTKGAITLSFTLFGTSFLFINTHLTAHEINLRSQFIFWFGDLNFRLELPVDIVLDAIRRITNTNNPETKDTYLRKMMRSDQLSNLMNRGIIFNGFEEARWPPPFLPTYKCKINHPITGGLATNDPIDHHINTTIIQSSSLNPSTKTTTSITSTSTSTSSSSSSSSSISMKLSYKLNNGDVDDNSTKKSANSSSSSTKTNDNINGDKIVNNYNYESGRVPSYTDRILYQTKSTNHQQIESNDNNLIKCIYYNSISNIISSDHKPVYGLFEVRLDSGCGQRKRLSQLVDEMYLKRLAEKHNNNNNAKTTDQQQQSEQSSSDLLSDQQQQSITKTNHFRRLVDRHVFKKSKSKLTNNHHMDNLDIMDSGIGGGINESSANSSSSSSSSIIMANNQRQWSDRVGQLNAGAYERKIYMEGMRLRNNLMQSTSMQEIRNNGTMMTLIVNPNNQNENTNRIRVMKNVKKSENGNGDHGGDGSGHHLYKSHSLESNLIIMNGGDVDDNNGENDSKQQRQISPLVRHESSEMNQTIDLVTNSRESISHQQNDRNSKICQIM</sequence>
<reference evidence="3" key="1">
    <citation type="submission" date="2013-05" db="EMBL/GenBank/DDBJ databases">
        <authorList>
            <person name="Yim A.K.Y."/>
            <person name="Chan T.F."/>
            <person name="Ji K.M."/>
            <person name="Liu X.Y."/>
            <person name="Zhou J.W."/>
            <person name="Li R.Q."/>
            <person name="Yang K.Y."/>
            <person name="Li J."/>
            <person name="Li M."/>
            <person name="Law P.T.W."/>
            <person name="Wu Y.L."/>
            <person name="Cai Z.L."/>
            <person name="Qin H."/>
            <person name="Bao Y."/>
            <person name="Leung R.K.K."/>
            <person name="Ng P.K.S."/>
            <person name="Zou J."/>
            <person name="Zhong X.J."/>
            <person name="Ran P.X."/>
            <person name="Zhong N.S."/>
            <person name="Liu Z.G."/>
            <person name="Tsui S.K.W."/>
        </authorList>
    </citation>
    <scope>NUCLEOTIDE SEQUENCE</scope>
    <source>
        <strain evidence="3">Derf</strain>
        <tissue evidence="3">Whole organism</tissue>
    </source>
</reference>
<dbReference type="PANTHER" id="PTHR47039:SF1">
    <property type="entry name" value="INOSITOL POLYPHOSPHATE 5-PHOSPHATASE E"/>
    <property type="match status" value="1"/>
</dbReference>
<organism evidence="3 4">
    <name type="scientific">Dermatophagoides farinae</name>
    <name type="common">American house dust mite</name>
    <dbReference type="NCBI Taxonomy" id="6954"/>
    <lineage>
        <taxon>Eukaryota</taxon>
        <taxon>Metazoa</taxon>
        <taxon>Ecdysozoa</taxon>
        <taxon>Arthropoda</taxon>
        <taxon>Chelicerata</taxon>
        <taxon>Arachnida</taxon>
        <taxon>Acari</taxon>
        <taxon>Acariformes</taxon>
        <taxon>Sarcoptiformes</taxon>
        <taxon>Astigmata</taxon>
        <taxon>Psoroptidia</taxon>
        <taxon>Analgoidea</taxon>
        <taxon>Pyroglyphidae</taxon>
        <taxon>Dermatophagoidinae</taxon>
        <taxon>Dermatophagoides</taxon>
    </lineage>
</organism>
<feature type="region of interest" description="Disordered" evidence="1">
    <location>
        <begin position="474"/>
        <end position="511"/>
    </location>
</feature>
<feature type="region of interest" description="Disordered" evidence="1">
    <location>
        <begin position="434"/>
        <end position="462"/>
    </location>
</feature>
<dbReference type="EMBL" id="ASGP02000002">
    <property type="protein sequence ID" value="KAH9520930.1"/>
    <property type="molecule type" value="Genomic_DNA"/>
</dbReference>
<feature type="region of interest" description="Disordered" evidence="1">
    <location>
        <begin position="595"/>
        <end position="631"/>
    </location>
</feature>
<dbReference type="GO" id="GO:0016791">
    <property type="term" value="F:phosphatase activity"/>
    <property type="evidence" value="ECO:0007669"/>
    <property type="project" value="InterPro"/>
</dbReference>
<dbReference type="Gene3D" id="3.60.10.10">
    <property type="entry name" value="Endonuclease/exonuclease/phosphatase"/>
    <property type="match status" value="2"/>
</dbReference>
<name>A0A922LAA5_DERFA</name>
<reference evidence="3" key="2">
    <citation type="journal article" date="2022" name="Res Sq">
        <title>Comparative Genomics Reveals Insights into the Divergent Evolution of Astigmatic Mites and Household Pest Adaptations.</title>
        <authorList>
            <person name="Xiong Q."/>
            <person name="Wan A.T.-Y."/>
            <person name="Liu X.-Y."/>
            <person name="Fung C.S.-H."/>
            <person name="Xiao X."/>
            <person name="Malainual N."/>
            <person name="Hou J."/>
            <person name="Wang L."/>
            <person name="Wang M."/>
            <person name="Yang K."/>
            <person name="Cui Y."/>
            <person name="Leung E."/>
            <person name="Nong W."/>
            <person name="Shin S.-K."/>
            <person name="Au S."/>
            <person name="Jeong K.Y."/>
            <person name="Chew F.T."/>
            <person name="Hui J."/>
            <person name="Leung T.F."/>
            <person name="Tungtrongchitr A."/>
            <person name="Zhong N."/>
            <person name="Liu Z."/>
            <person name="Tsui S."/>
        </authorList>
    </citation>
    <scope>NUCLEOTIDE SEQUENCE</scope>
    <source>
        <strain evidence="3">Derf</strain>
        <tissue evidence="3">Whole organism</tissue>
    </source>
</reference>
<dbReference type="Proteomes" id="UP000790347">
    <property type="component" value="Unassembled WGS sequence"/>
</dbReference>
<feature type="compositionally biased region" description="Low complexity" evidence="1">
    <location>
        <begin position="7"/>
        <end position="54"/>
    </location>
</feature>
<feature type="compositionally biased region" description="Low complexity" evidence="1">
    <location>
        <begin position="105"/>
        <end position="124"/>
    </location>
</feature>